<evidence type="ECO:0000313" key="6">
    <source>
        <dbReference type="Proteomes" id="UP000441585"/>
    </source>
</evidence>
<dbReference type="SUPFAM" id="SSF53613">
    <property type="entry name" value="Ribokinase-like"/>
    <property type="match status" value="1"/>
</dbReference>
<dbReference type="PANTHER" id="PTHR43085">
    <property type="entry name" value="HEXOKINASE FAMILY MEMBER"/>
    <property type="match status" value="1"/>
</dbReference>
<evidence type="ECO:0000256" key="1">
    <source>
        <dbReference type="ARBA" id="ARBA00010688"/>
    </source>
</evidence>
<dbReference type="InterPro" id="IPR002173">
    <property type="entry name" value="Carboh/pur_kinase_PfkB_CS"/>
</dbReference>
<dbReference type="Gene3D" id="3.40.1190.20">
    <property type="match status" value="1"/>
</dbReference>
<reference evidence="5 6" key="1">
    <citation type="submission" date="2019-11" db="EMBL/GenBank/DDBJ databases">
        <title>Bacillus idriensis genome.</title>
        <authorList>
            <person name="Konopka E.N."/>
            <person name="Newman J.D."/>
        </authorList>
    </citation>
    <scope>NUCLEOTIDE SEQUENCE [LARGE SCALE GENOMIC DNA]</scope>
    <source>
        <strain evidence="5 6">DSM 19097</strain>
    </source>
</reference>
<dbReference type="InterPro" id="IPR029056">
    <property type="entry name" value="Ribokinase-like"/>
</dbReference>
<evidence type="ECO:0000256" key="2">
    <source>
        <dbReference type="ARBA" id="ARBA00022679"/>
    </source>
</evidence>
<comment type="caution">
    <text evidence="5">The sequence shown here is derived from an EMBL/GenBank/DDBJ whole genome shotgun (WGS) entry which is preliminary data.</text>
</comment>
<accession>A0A6I2MIL1</accession>
<dbReference type="PANTHER" id="PTHR43085:SF54">
    <property type="entry name" value="PUTATIVE-RELATED"/>
    <property type="match status" value="1"/>
</dbReference>
<dbReference type="InterPro" id="IPR011611">
    <property type="entry name" value="PfkB_dom"/>
</dbReference>
<dbReference type="InterPro" id="IPR050306">
    <property type="entry name" value="PfkB_Carbo_kinase"/>
</dbReference>
<protein>
    <submittedName>
        <fullName evidence="5">Carbohydrate kinase</fullName>
    </submittedName>
</protein>
<keyword evidence="3 5" id="KW-0418">Kinase</keyword>
<comment type="similarity">
    <text evidence="1">Belongs to the carbohydrate kinase PfkB family.</text>
</comment>
<dbReference type="GO" id="GO:0016301">
    <property type="term" value="F:kinase activity"/>
    <property type="evidence" value="ECO:0007669"/>
    <property type="project" value="UniProtKB-KW"/>
</dbReference>
<dbReference type="Pfam" id="PF00294">
    <property type="entry name" value="PfkB"/>
    <property type="match status" value="1"/>
</dbReference>
<dbReference type="Proteomes" id="UP000441585">
    <property type="component" value="Unassembled WGS sequence"/>
</dbReference>
<keyword evidence="6" id="KW-1185">Reference proteome</keyword>
<dbReference type="AlphaFoldDB" id="A0A6I2MIL1"/>
<sequence length="336" mass="35872">MSCLPYGTRKGESKVGTSVICIGELLIDFFCTETDIDLIEGKKFEKQAGGAPANVCAAIGKLGGKASFCGKAGKDPFGEFLKITLEEAGADTSMLVLDPDHKTSLAFVSLQADGERDFLFNRGADAFLKEQDIDEEKIKQAGILHFGSATALLENPFRAVYVAMMKNAKNEGKFISFDPNFRHDLWKTNTGKFISLAKKAMMLADFIKMSADELELISGVKGVSAGLEVLHKTCNGLIAVTLGSAGTIVSNGKERMAVPSIKVQSIDSTGAGDAFVGAFLYQIANEENPKIAAADMELVKKMIFFSNRVGAIVCTKIGAISAMPSLKIVNQEAVSS</sequence>
<feature type="domain" description="Carbohydrate kinase PfkB" evidence="4">
    <location>
        <begin position="17"/>
        <end position="325"/>
    </location>
</feature>
<organism evidence="5 6">
    <name type="scientific">Metabacillus idriensis</name>
    <dbReference type="NCBI Taxonomy" id="324768"/>
    <lineage>
        <taxon>Bacteria</taxon>
        <taxon>Bacillati</taxon>
        <taxon>Bacillota</taxon>
        <taxon>Bacilli</taxon>
        <taxon>Bacillales</taxon>
        <taxon>Bacillaceae</taxon>
        <taxon>Metabacillus</taxon>
    </lineage>
</organism>
<gene>
    <name evidence="5" type="ORF">GJU41_20570</name>
</gene>
<dbReference type="PROSITE" id="PS00584">
    <property type="entry name" value="PFKB_KINASES_2"/>
    <property type="match status" value="1"/>
</dbReference>
<proteinExistence type="inferred from homology"/>
<evidence type="ECO:0000313" key="5">
    <source>
        <dbReference type="EMBL" id="MRX56361.1"/>
    </source>
</evidence>
<name>A0A6I2MIL1_9BACI</name>
<dbReference type="CDD" id="cd01167">
    <property type="entry name" value="bac_FRK"/>
    <property type="match status" value="1"/>
</dbReference>
<dbReference type="EMBL" id="WKKF01000011">
    <property type="protein sequence ID" value="MRX56361.1"/>
    <property type="molecule type" value="Genomic_DNA"/>
</dbReference>
<keyword evidence="2" id="KW-0808">Transferase</keyword>
<evidence type="ECO:0000259" key="4">
    <source>
        <dbReference type="Pfam" id="PF00294"/>
    </source>
</evidence>
<evidence type="ECO:0000256" key="3">
    <source>
        <dbReference type="ARBA" id="ARBA00022777"/>
    </source>
</evidence>